<proteinExistence type="predicted"/>
<dbReference type="Proteomes" id="UP000318288">
    <property type="component" value="Unassembled WGS sequence"/>
</dbReference>
<gene>
    <name evidence="1" type="ORF">Poly51_46510</name>
</gene>
<dbReference type="OrthoDB" id="276004at2"/>
<dbReference type="EMBL" id="SJPW01000006">
    <property type="protein sequence ID" value="TWU48748.1"/>
    <property type="molecule type" value="Genomic_DNA"/>
</dbReference>
<evidence type="ECO:0000313" key="2">
    <source>
        <dbReference type="Proteomes" id="UP000318288"/>
    </source>
</evidence>
<sequence>MSITSTAIAVAVNPAFLQEIKDSNPDLWSAAEDLRNTCRMQGESTTVLNRLTRLLDNLRDAIALQFSLEESYGYIAVAEPQNEDLARKAAAAQAQHGPLYLRISDLAERAEELQYRGFEPECFNRLVHDAIEFDHLWSSHEQLEADLVDMSLSRQAFG</sequence>
<reference evidence="1 2" key="1">
    <citation type="submission" date="2019-02" db="EMBL/GenBank/DDBJ databases">
        <title>Deep-cultivation of Planctomycetes and their phenomic and genomic characterization uncovers novel biology.</title>
        <authorList>
            <person name="Wiegand S."/>
            <person name="Jogler M."/>
            <person name="Boedeker C."/>
            <person name="Pinto D."/>
            <person name="Vollmers J."/>
            <person name="Rivas-Marin E."/>
            <person name="Kohn T."/>
            <person name="Peeters S.H."/>
            <person name="Heuer A."/>
            <person name="Rast P."/>
            <person name="Oberbeckmann S."/>
            <person name="Bunk B."/>
            <person name="Jeske O."/>
            <person name="Meyerdierks A."/>
            <person name="Storesund J.E."/>
            <person name="Kallscheuer N."/>
            <person name="Luecker S."/>
            <person name="Lage O.M."/>
            <person name="Pohl T."/>
            <person name="Merkel B.J."/>
            <person name="Hornburger P."/>
            <person name="Mueller R.-W."/>
            <person name="Bruemmer F."/>
            <person name="Labrenz M."/>
            <person name="Spormann A.M."/>
            <person name="Op Den Camp H."/>
            <person name="Overmann J."/>
            <person name="Amann R."/>
            <person name="Jetten M.S.M."/>
            <person name="Mascher T."/>
            <person name="Medema M.H."/>
            <person name="Devos D.P."/>
            <person name="Kaster A.-K."/>
            <person name="Ovreas L."/>
            <person name="Rohde M."/>
            <person name="Galperin M.Y."/>
            <person name="Jogler C."/>
        </authorList>
    </citation>
    <scope>NUCLEOTIDE SEQUENCE [LARGE SCALE GENOMIC DNA]</scope>
    <source>
        <strain evidence="1 2">Poly51</strain>
    </source>
</reference>
<dbReference type="AlphaFoldDB" id="A0A5C6EIX6"/>
<evidence type="ECO:0000313" key="1">
    <source>
        <dbReference type="EMBL" id="TWU48748.1"/>
    </source>
</evidence>
<comment type="caution">
    <text evidence="1">The sequence shown here is derived from an EMBL/GenBank/DDBJ whole genome shotgun (WGS) entry which is preliminary data.</text>
</comment>
<name>A0A5C6EIX6_9BACT</name>
<organism evidence="1 2">
    <name type="scientific">Rubripirellula tenax</name>
    <dbReference type="NCBI Taxonomy" id="2528015"/>
    <lineage>
        <taxon>Bacteria</taxon>
        <taxon>Pseudomonadati</taxon>
        <taxon>Planctomycetota</taxon>
        <taxon>Planctomycetia</taxon>
        <taxon>Pirellulales</taxon>
        <taxon>Pirellulaceae</taxon>
        <taxon>Rubripirellula</taxon>
    </lineage>
</organism>
<accession>A0A5C6EIX6</accession>
<keyword evidence="2" id="KW-1185">Reference proteome</keyword>
<protein>
    <submittedName>
        <fullName evidence="1">Uncharacterized protein</fullName>
    </submittedName>
</protein>
<dbReference type="RefSeq" id="WP_146460274.1">
    <property type="nucleotide sequence ID" value="NZ_SJPW01000006.1"/>
</dbReference>